<keyword evidence="3" id="KW-1185">Reference proteome</keyword>
<reference evidence="2" key="1">
    <citation type="submission" date="2017-07" db="EMBL/GenBank/DDBJ databases">
        <title>Taro Niue Genome Assembly and Annotation.</title>
        <authorList>
            <person name="Atibalentja N."/>
            <person name="Keating K."/>
            <person name="Fields C.J."/>
        </authorList>
    </citation>
    <scope>NUCLEOTIDE SEQUENCE</scope>
    <source>
        <strain evidence="2">Niue_2</strain>
        <tissue evidence="2">Leaf</tissue>
    </source>
</reference>
<keyword evidence="1" id="KW-0732">Signal</keyword>
<organism evidence="2 3">
    <name type="scientific">Colocasia esculenta</name>
    <name type="common">Wild taro</name>
    <name type="synonym">Arum esculentum</name>
    <dbReference type="NCBI Taxonomy" id="4460"/>
    <lineage>
        <taxon>Eukaryota</taxon>
        <taxon>Viridiplantae</taxon>
        <taxon>Streptophyta</taxon>
        <taxon>Embryophyta</taxon>
        <taxon>Tracheophyta</taxon>
        <taxon>Spermatophyta</taxon>
        <taxon>Magnoliopsida</taxon>
        <taxon>Liliopsida</taxon>
        <taxon>Araceae</taxon>
        <taxon>Aroideae</taxon>
        <taxon>Colocasieae</taxon>
        <taxon>Colocasia</taxon>
    </lineage>
</organism>
<gene>
    <name evidence="2" type="ORF">Taro_041777</name>
</gene>
<evidence type="ECO:0000256" key="1">
    <source>
        <dbReference type="SAM" id="SignalP"/>
    </source>
</evidence>
<dbReference type="Proteomes" id="UP000652761">
    <property type="component" value="Unassembled WGS sequence"/>
</dbReference>
<dbReference type="AlphaFoldDB" id="A0A843WQV7"/>
<comment type="caution">
    <text evidence="2">The sequence shown here is derived from an EMBL/GenBank/DDBJ whole genome shotgun (WGS) entry which is preliminary data.</text>
</comment>
<evidence type="ECO:0000313" key="2">
    <source>
        <dbReference type="EMBL" id="MQM08918.1"/>
    </source>
</evidence>
<proteinExistence type="predicted"/>
<feature type="non-terminal residue" evidence="2">
    <location>
        <position position="1"/>
    </location>
</feature>
<evidence type="ECO:0000313" key="3">
    <source>
        <dbReference type="Proteomes" id="UP000652761"/>
    </source>
</evidence>
<feature type="signal peptide" evidence="1">
    <location>
        <begin position="1"/>
        <end position="26"/>
    </location>
</feature>
<feature type="chain" id="PRO_5032510552" evidence="1">
    <location>
        <begin position="27"/>
        <end position="39"/>
    </location>
</feature>
<protein>
    <submittedName>
        <fullName evidence="2">Uncharacterized protein</fullName>
    </submittedName>
</protein>
<name>A0A843WQV7_COLES</name>
<sequence length="39" mass="4431">SRGTLPDFHTLFVLFLFGLKRRPVGCEEKASCGWMCKCP</sequence>
<accession>A0A843WQV7</accession>
<dbReference type="EMBL" id="NMUH01004238">
    <property type="protein sequence ID" value="MQM08918.1"/>
    <property type="molecule type" value="Genomic_DNA"/>
</dbReference>